<dbReference type="Proteomes" id="UP001470230">
    <property type="component" value="Unassembled WGS sequence"/>
</dbReference>
<organism evidence="1 3">
    <name type="scientific">Tritrichomonas musculus</name>
    <dbReference type="NCBI Taxonomy" id="1915356"/>
    <lineage>
        <taxon>Eukaryota</taxon>
        <taxon>Metamonada</taxon>
        <taxon>Parabasalia</taxon>
        <taxon>Tritrichomonadida</taxon>
        <taxon>Tritrichomonadidae</taxon>
        <taxon>Tritrichomonas</taxon>
    </lineage>
</organism>
<sequence length="219" mass="25418">MEGKSIQKPKLVQIPICKYKKDIEAGSAKEKKNDILDLFSNSNNLCSEEEFKEIKYKLHNACSEGDLDLIKIYLSETIENESKDFTFKIDRKNQTASLFKVNCDIEEVIVPRTVKYESTDYLITSISGTSENVSIIKFVKDSKVKTIYRFAFPYDSNIEEIYFPDSLKELKEGWCYNANKLKKIKISQSNDRFIMKEDKYLLGKSDQNKDEFDVLLFAS</sequence>
<dbReference type="EMBL" id="JAPFFF010000258">
    <property type="protein sequence ID" value="KAK8834969.1"/>
    <property type="molecule type" value="Genomic_DNA"/>
</dbReference>
<evidence type="ECO:0000313" key="3">
    <source>
        <dbReference type="Proteomes" id="UP001470230"/>
    </source>
</evidence>
<gene>
    <name evidence="2" type="ORF">M9Y10_018671</name>
    <name evidence="1" type="ORF">M9Y10_019976</name>
</gene>
<proteinExistence type="predicted"/>
<evidence type="ECO:0000313" key="1">
    <source>
        <dbReference type="EMBL" id="KAK8834969.1"/>
    </source>
</evidence>
<accession>A0ABR2GM23</accession>
<dbReference type="InterPro" id="IPR026906">
    <property type="entry name" value="LRR_5"/>
</dbReference>
<evidence type="ECO:0000313" key="2">
    <source>
        <dbReference type="EMBL" id="KAK8849302.1"/>
    </source>
</evidence>
<name>A0ABR2GM23_9EUKA</name>
<comment type="caution">
    <text evidence="1">The sequence shown here is derived from an EMBL/GenBank/DDBJ whole genome shotgun (WGS) entry which is preliminary data.</text>
</comment>
<dbReference type="EMBL" id="JAPFFF010000026">
    <property type="protein sequence ID" value="KAK8849302.1"/>
    <property type="molecule type" value="Genomic_DNA"/>
</dbReference>
<reference evidence="1 3" key="1">
    <citation type="submission" date="2024-04" db="EMBL/GenBank/DDBJ databases">
        <title>Tritrichomonas musculus Genome.</title>
        <authorList>
            <person name="Alves-Ferreira E."/>
            <person name="Grigg M."/>
            <person name="Lorenzi H."/>
            <person name="Galac M."/>
        </authorList>
    </citation>
    <scope>NUCLEOTIDE SEQUENCE [LARGE SCALE GENOMIC DNA]</scope>
    <source>
        <strain evidence="1 3">EAF2021</strain>
    </source>
</reference>
<protein>
    <submittedName>
        <fullName evidence="1">Uncharacterized protein</fullName>
    </submittedName>
</protein>
<dbReference type="Gene3D" id="3.80.10.10">
    <property type="entry name" value="Ribonuclease Inhibitor"/>
    <property type="match status" value="1"/>
</dbReference>
<keyword evidence="3" id="KW-1185">Reference proteome</keyword>
<dbReference type="Pfam" id="PF13306">
    <property type="entry name" value="LRR_5"/>
    <property type="match status" value="1"/>
</dbReference>
<dbReference type="InterPro" id="IPR032675">
    <property type="entry name" value="LRR_dom_sf"/>
</dbReference>